<evidence type="ECO:0000256" key="1">
    <source>
        <dbReference type="SAM" id="MobiDB-lite"/>
    </source>
</evidence>
<dbReference type="EMBL" id="JAUSRB010000002">
    <property type="protein sequence ID" value="MDP9868019.1"/>
    <property type="molecule type" value="Genomic_DNA"/>
</dbReference>
<reference evidence="2 3" key="1">
    <citation type="submission" date="2023-07" db="EMBL/GenBank/DDBJ databases">
        <title>Sequencing the genomes of 1000 actinobacteria strains.</title>
        <authorList>
            <person name="Klenk H.-P."/>
        </authorList>
    </citation>
    <scope>NUCLEOTIDE SEQUENCE [LARGE SCALE GENOMIC DNA]</scope>
    <source>
        <strain evidence="2 3">DSM 44109</strain>
    </source>
</reference>
<accession>A0ABT9RFJ0</accession>
<name>A0ABT9RFJ0_9ACTN</name>
<proteinExistence type="predicted"/>
<organism evidence="2 3">
    <name type="scientific">Streptosporangium brasiliense</name>
    <dbReference type="NCBI Taxonomy" id="47480"/>
    <lineage>
        <taxon>Bacteria</taxon>
        <taxon>Bacillati</taxon>
        <taxon>Actinomycetota</taxon>
        <taxon>Actinomycetes</taxon>
        <taxon>Streptosporangiales</taxon>
        <taxon>Streptosporangiaceae</taxon>
        <taxon>Streptosporangium</taxon>
    </lineage>
</organism>
<feature type="region of interest" description="Disordered" evidence="1">
    <location>
        <begin position="65"/>
        <end position="85"/>
    </location>
</feature>
<comment type="caution">
    <text evidence="2">The sequence shown here is derived from an EMBL/GenBank/DDBJ whole genome shotgun (WGS) entry which is preliminary data.</text>
</comment>
<feature type="region of interest" description="Disordered" evidence="1">
    <location>
        <begin position="1"/>
        <end position="24"/>
    </location>
</feature>
<keyword evidence="3" id="KW-1185">Reference proteome</keyword>
<dbReference type="Proteomes" id="UP001230426">
    <property type="component" value="Unassembled WGS sequence"/>
</dbReference>
<dbReference type="RefSeq" id="WP_306870347.1">
    <property type="nucleotide sequence ID" value="NZ_JAUSRB010000002.1"/>
</dbReference>
<evidence type="ECO:0000313" key="3">
    <source>
        <dbReference type="Proteomes" id="UP001230426"/>
    </source>
</evidence>
<evidence type="ECO:0000313" key="2">
    <source>
        <dbReference type="EMBL" id="MDP9868019.1"/>
    </source>
</evidence>
<sequence length="85" mass="8814">MADRGRWRAPPARTASGPAFLGAGAGPNQCPAAGRRIFLKSVRVDPGRRVVAAGLPDAAAVRVSAMAPGDRPPPEWASRSRTAAR</sequence>
<gene>
    <name evidence="2" type="ORF">J2S55_007285</name>
</gene>
<protein>
    <submittedName>
        <fullName evidence="2">Uncharacterized protein</fullName>
    </submittedName>
</protein>